<name>A0A5N8XD67_9ACTN</name>
<dbReference type="AlphaFoldDB" id="A0A5N8XD67"/>
<comment type="caution">
    <text evidence="1">The sequence shown here is derived from an EMBL/GenBank/DDBJ whole genome shotgun (WGS) entry which is preliminary data.</text>
</comment>
<keyword evidence="2" id="KW-1185">Reference proteome</keyword>
<reference evidence="1 2" key="1">
    <citation type="submission" date="2019-07" db="EMBL/GenBank/DDBJ databases">
        <title>New species of Amycolatopsis and Streptomyces.</title>
        <authorList>
            <person name="Duangmal K."/>
            <person name="Teo W.F.A."/>
            <person name="Lipun K."/>
        </authorList>
    </citation>
    <scope>NUCLEOTIDE SEQUENCE [LARGE SCALE GENOMIC DNA]</scope>
    <source>
        <strain evidence="1 2">NBRC 106415</strain>
    </source>
</reference>
<evidence type="ECO:0000313" key="2">
    <source>
        <dbReference type="Proteomes" id="UP000400924"/>
    </source>
</evidence>
<protein>
    <submittedName>
        <fullName evidence="1">Uncharacterized protein</fullName>
    </submittedName>
</protein>
<accession>A0A5N8XD67</accession>
<dbReference type="EMBL" id="VJZC01000034">
    <property type="protein sequence ID" value="MPY57124.1"/>
    <property type="molecule type" value="Genomic_DNA"/>
</dbReference>
<gene>
    <name evidence="1" type="ORF">FNH08_08020</name>
</gene>
<dbReference type="RefSeq" id="WP_152770662.1">
    <property type="nucleotide sequence ID" value="NZ_VJZC01000034.1"/>
</dbReference>
<dbReference type="Proteomes" id="UP000400924">
    <property type="component" value="Unassembled WGS sequence"/>
</dbReference>
<proteinExistence type="predicted"/>
<dbReference type="OrthoDB" id="5184123at2"/>
<evidence type="ECO:0000313" key="1">
    <source>
        <dbReference type="EMBL" id="MPY57124.1"/>
    </source>
</evidence>
<organism evidence="1 2">
    <name type="scientific">Streptomyces spongiae</name>
    <dbReference type="NCBI Taxonomy" id="565072"/>
    <lineage>
        <taxon>Bacteria</taxon>
        <taxon>Bacillati</taxon>
        <taxon>Actinomycetota</taxon>
        <taxon>Actinomycetes</taxon>
        <taxon>Kitasatosporales</taxon>
        <taxon>Streptomycetaceae</taxon>
        <taxon>Streptomyces</taxon>
    </lineage>
</organism>
<sequence>MTFRFKSHDALAEAIVEHLAYGQIVILRAMPDSGRSVLLASIAEKYKEIIGCAPRSLRPEEKTDPDSVVQEVESQISRWGQAALLLDDWGRMVRSSPGTPWQQRMTRLCVDGPQAVSTGALIVGAPGENLSRFGEQTSPLVDAAHEVFPMPLLTVEEISQALREEGIGSVEADSAALEYGGSVGLLRSYVDGRLTEAEIEAAVVSVAYHAQSDAAQRIIDLSRREGLELACDEIDVRLCPVVLRTSSGRSVIAKAFHSRGIKNLVIGSGSAWPKDRKAAVQRFYCRIYGSDDVFWYDRYMSTGLPDLTDFLEELSIVAEGRNRTLRLLSGSPIKQIEPAVQARFVSAAITWAARGLHVYWHSVQKRDIGPLHDRQLVSRSRLEGHHLPPADRMVGKVPAGNENDALLPHAPIASIEAAWLRSSCLMCSGPPSCQY</sequence>